<comment type="caution">
    <text evidence="1">The sequence shown here is derived from an EMBL/GenBank/DDBJ whole genome shotgun (WGS) entry which is preliminary data.</text>
</comment>
<evidence type="ECO:0000313" key="1">
    <source>
        <dbReference type="EMBL" id="KAK3324842.1"/>
    </source>
</evidence>
<reference evidence="1" key="1">
    <citation type="journal article" date="2023" name="Mol. Phylogenet. Evol.">
        <title>Genome-scale phylogeny and comparative genomics of the fungal order Sordariales.</title>
        <authorList>
            <person name="Hensen N."/>
            <person name="Bonometti L."/>
            <person name="Westerberg I."/>
            <person name="Brannstrom I.O."/>
            <person name="Guillou S."/>
            <person name="Cros-Aarteil S."/>
            <person name="Calhoun S."/>
            <person name="Haridas S."/>
            <person name="Kuo A."/>
            <person name="Mondo S."/>
            <person name="Pangilinan J."/>
            <person name="Riley R."/>
            <person name="LaButti K."/>
            <person name="Andreopoulos B."/>
            <person name="Lipzen A."/>
            <person name="Chen C."/>
            <person name="Yan M."/>
            <person name="Daum C."/>
            <person name="Ng V."/>
            <person name="Clum A."/>
            <person name="Steindorff A."/>
            <person name="Ohm R.A."/>
            <person name="Martin F."/>
            <person name="Silar P."/>
            <person name="Natvig D.O."/>
            <person name="Lalanne C."/>
            <person name="Gautier V."/>
            <person name="Ament-Velasquez S.L."/>
            <person name="Kruys A."/>
            <person name="Hutchinson M.I."/>
            <person name="Powell A.J."/>
            <person name="Barry K."/>
            <person name="Miller A.N."/>
            <person name="Grigoriev I.V."/>
            <person name="Debuchy R."/>
            <person name="Gladieux P."/>
            <person name="Hiltunen Thoren M."/>
            <person name="Johannesson H."/>
        </authorList>
    </citation>
    <scope>NUCLEOTIDE SEQUENCE</scope>
    <source>
        <strain evidence="1">CBS 118394</strain>
    </source>
</reference>
<evidence type="ECO:0000313" key="2">
    <source>
        <dbReference type="Proteomes" id="UP001283341"/>
    </source>
</evidence>
<name>A0AAE0M9Z8_9PEZI</name>
<organism evidence="1 2">
    <name type="scientific">Apodospora peruviana</name>
    <dbReference type="NCBI Taxonomy" id="516989"/>
    <lineage>
        <taxon>Eukaryota</taxon>
        <taxon>Fungi</taxon>
        <taxon>Dikarya</taxon>
        <taxon>Ascomycota</taxon>
        <taxon>Pezizomycotina</taxon>
        <taxon>Sordariomycetes</taxon>
        <taxon>Sordariomycetidae</taxon>
        <taxon>Sordariales</taxon>
        <taxon>Lasiosphaeriaceae</taxon>
        <taxon>Apodospora</taxon>
    </lineage>
</organism>
<sequence length="278" mass="31630">MASGLGWNTFELSLVCEVHVDDIETARLAVTSLLNLSRLRDCHVRFCKTPDPRIQLLAQDTVLRARGIPAAHSPSATVQTALPASTEQDGSLQHRLVSLPRELHLRIFGYTDLITPPKEVTWSRGHSAYVALHRKPEPHPAYGAGGRFYCDRSCQVDYCWRRKPNAKGKDSGFATGCFCRVWHSAFSSRCNCWSSSQSLFPICRTLLEDARFIFFSGNLFVVHDHKCQTPFDVPEGGPYLPEQFVASYLLREIVPRHCLYHLRFLEIVFHPYRAQTWP</sequence>
<proteinExistence type="predicted"/>
<dbReference type="Proteomes" id="UP001283341">
    <property type="component" value="Unassembled WGS sequence"/>
</dbReference>
<dbReference type="AlphaFoldDB" id="A0AAE0M9Z8"/>
<gene>
    <name evidence="1" type="ORF">B0H66DRAFT_614971</name>
</gene>
<dbReference type="EMBL" id="JAUEDM010000002">
    <property type="protein sequence ID" value="KAK3324842.1"/>
    <property type="molecule type" value="Genomic_DNA"/>
</dbReference>
<keyword evidence="2" id="KW-1185">Reference proteome</keyword>
<reference evidence="1" key="2">
    <citation type="submission" date="2023-06" db="EMBL/GenBank/DDBJ databases">
        <authorList>
            <consortium name="Lawrence Berkeley National Laboratory"/>
            <person name="Haridas S."/>
            <person name="Hensen N."/>
            <person name="Bonometti L."/>
            <person name="Westerberg I."/>
            <person name="Brannstrom I.O."/>
            <person name="Guillou S."/>
            <person name="Cros-Aarteil S."/>
            <person name="Calhoun S."/>
            <person name="Kuo A."/>
            <person name="Mondo S."/>
            <person name="Pangilinan J."/>
            <person name="Riley R."/>
            <person name="Labutti K."/>
            <person name="Andreopoulos B."/>
            <person name="Lipzen A."/>
            <person name="Chen C."/>
            <person name="Yanf M."/>
            <person name="Daum C."/>
            <person name="Ng V."/>
            <person name="Clum A."/>
            <person name="Steindorff A."/>
            <person name="Ohm R."/>
            <person name="Martin F."/>
            <person name="Silar P."/>
            <person name="Natvig D."/>
            <person name="Lalanne C."/>
            <person name="Gautier V."/>
            <person name="Ament-Velasquez S.L."/>
            <person name="Kruys A."/>
            <person name="Hutchinson M.I."/>
            <person name="Powell A.J."/>
            <person name="Barry K."/>
            <person name="Miller A.N."/>
            <person name="Grigoriev I.V."/>
            <person name="Debuchy R."/>
            <person name="Gladieux P."/>
            <person name="Thoren M.H."/>
            <person name="Johannesson H."/>
        </authorList>
    </citation>
    <scope>NUCLEOTIDE SEQUENCE</scope>
    <source>
        <strain evidence="1">CBS 118394</strain>
    </source>
</reference>
<protein>
    <submittedName>
        <fullName evidence="1">Uncharacterized protein</fullName>
    </submittedName>
</protein>
<accession>A0AAE0M9Z8</accession>